<proteinExistence type="predicted"/>
<keyword evidence="1" id="KW-0472">Membrane</keyword>
<keyword evidence="1" id="KW-0812">Transmembrane</keyword>
<sequence>MIMELDREECVHISCSEARSGGRRVISLGGRGGRGGGGCGRLVASDQIAEISSWDSILLGGLDFADRQAKNAWATVCVWMPVSICVCFVVTYVAFFFMRNADQGTAAAALPSAHDALTNYVLTNFGLPAGLLPLTVKDYNVQSSCHFVAHRDRRHCCDKLTGDTHHLRCSKETWGASETSRLV</sequence>
<reference evidence="2 3" key="1">
    <citation type="journal article" date="2018" name="Cell">
        <title>The Chara Genome: Secondary Complexity and Implications for Plant Terrestrialization.</title>
        <authorList>
            <person name="Nishiyama T."/>
            <person name="Sakayama H."/>
            <person name="Vries J.D."/>
            <person name="Buschmann H."/>
            <person name="Saint-Marcoux D."/>
            <person name="Ullrich K.K."/>
            <person name="Haas F.B."/>
            <person name="Vanderstraeten L."/>
            <person name="Becker D."/>
            <person name="Lang D."/>
            <person name="Vosolsobe S."/>
            <person name="Rombauts S."/>
            <person name="Wilhelmsson P.K.I."/>
            <person name="Janitza P."/>
            <person name="Kern R."/>
            <person name="Heyl A."/>
            <person name="Rumpler F."/>
            <person name="Villalobos L.I.A.C."/>
            <person name="Clay J.M."/>
            <person name="Skokan R."/>
            <person name="Toyoda A."/>
            <person name="Suzuki Y."/>
            <person name="Kagoshima H."/>
            <person name="Schijlen E."/>
            <person name="Tajeshwar N."/>
            <person name="Catarino B."/>
            <person name="Hetherington A.J."/>
            <person name="Saltykova A."/>
            <person name="Bonnot C."/>
            <person name="Breuninger H."/>
            <person name="Symeonidi A."/>
            <person name="Radhakrishnan G.V."/>
            <person name="Van Nieuwerburgh F."/>
            <person name="Deforce D."/>
            <person name="Chang C."/>
            <person name="Karol K.G."/>
            <person name="Hedrich R."/>
            <person name="Ulvskov P."/>
            <person name="Glockner G."/>
            <person name="Delwiche C.F."/>
            <person name="Petrasek J."/>
            <person name="Van de Peer Y."/>
            <person name="Friml J."/>
            <person name="Beilby M."/>
            <person name="Dolan L."/>
            <person name="Kohara Y."/>
            <person name="Sugano S."/>
            <person name="Fujiyama A."/>
            <person name="Delaux P.-M."/>
            <person name="Quint M."/>
            <person name="TheiBen G."/>
            <person name="Hagemann M."/>
            <person name="Harholt J."/>
            <person name="Dunand C."/>
            <person name="Zachgo S."/>
            <person name="Langdale J."/>
            <person name="Maumus F."/>
            <person name="Straeten D.V.D."/>
            <person name="Gould S.B."/>
            <person name="Rensing S.A."/>
        </authorList>
    </citation>
    <scope>NUCLEOTIDE SEQUENCE [LARGE SCALE GENOMIC DNA]</scope>
    <source>
        <strain evidence="2 3">S276</strain>
    </source>
</reference>
<dbReference type="Gramene" id="GBG82237">
    <property type="protein sequence ID" value="GBG82237"/>
    <property type="gene ID" value="CBR_g34520"/>
</dbReference>
<dbReference type="SUPFAM" id="SSF141562">
    <property type="entry name" value="At5g01610-like"/>
    <property type="match status" value="1"/>
</dbReference>
<keyword evidence="1" id="KW-1133">Transmembrane helix</keyword>
<organism evidence="2 3">
    <name type="scientific">Chara braunii</name>
    <name type="common">Braun's stonewort</name>
    <dbReference type="NCBI Taxonomy" id="69332"/>
    <lineage>
        <taxon>Eukaryota</taxon>
        <taxon>Viridiplantae</taxon>
        <taxon>Streptophyta</taxon>
        <taxon>Charophyceae</taxon>
        <taxon>Charales</taxon>
        <taxon>Characeae</taxon>
        <taxon>Chara</taxon>
    </lineage>
</organism>
<evidence type="ECO:0000313" key="3">
    <source>
        <dbReference type="Proteomes" id="UP000265515"/>
    </source>
</evidence>
<dbReference type="InterPro" id="IPR036758">
    <property type="entry name" value="At5g01610-like"/>
</dbReference>
<evidence type="ECO:0000313" key="2">
    <source>
        <dbReference type="EMBL" id="GBG82237.1"/>
    </source>
</evidence>
<dbReference type="EMBL" id="BFEA01000400">
    <property type="protein sequence ID" value="GBG82237.1"/>
    <property type="molecule type" value="Genomic_DNA"/>
</dbReference>
<comment type="caution">
    <text evidence="2">The sequence shown here is derived from an EMBL/GenBank/DDBJ whole genome shotgun (WGS) entry which is preliminary data.</text>
</comment>
<evidence type="ECO:0000256" key="1">
    <source>
        <dbReference type="SAM" id="Phobius"/>
    </source>
</evidence>
<gene>
    <name evidence="2" type="ORF">CBR_g34520</name>
</gene>
<feature type="transmembrane region" description="Helical" evidence="1">
    <location>
        <begin position="72"/>
        <end position="97"/>
    </location>
</feature>
<protein>
    <submittedName>
        <fullName evidence="2">Uncharacterized protein</fullName>
    </submittedName>
</protein>
<dbReference type="AlphaFoldDB" id="A0A388LIZ0"/>
<name>A0A388LIZ0_CHABU</name>
<accession>A0A388LIZ0</accession>
<dbReference type="Proteomes" id="UP000265515">
    <property type="component" value="Unassembled WGS sequence"/>
</dbReference>
<keyword evidence="3" id="KW-1185">Reference proteome</keyword>